<accession>A0A9P8Q383</accession>
<reference evidence="1" key="2">
    <citation type="submission" date="2021-01" db="EMBL/GenBank/DDBJ databases">
        <authorList>
            <person name="Schikora-Tamarit M.A."/>
        </authorList>
    </citation>
    <scope>NUCLEOTIDE SEQUENCE</scope>
    <source>
        <strain evidence="1">CBS2887</strain>
    </source>
</reference>
<evidence type="ECO:0000313" key="1">
    <source>
        <dbReference type="EMBL" id="KAH3682044.1"/>
    </source>
</evidence>
<keyword evidence="2" id="KW-1185">Reference proteome</keyword>
<evidence type="ECO:0000313" key="2">
    <source>
        <dbReference type="Proteomes" id="UP000774326"/>
    </source>
</evidence>
<sequence>SEKGTQFLISVGPLEAKNKLIITDELKFRIIQDSDDLLDDLNAFHIRIQTKNSTMGLSILSSADGTISQATDSVVDFRQTQVNRAVKELMKAGIKVNNSLLAKIKHAVDEGYL</sequence>
<dbReference type="EMBL" id="JAEUBG010004011">
    <property type="protein sequence ID" value="KAH3682044.1"/>
    <property type="molecule type" value="Genomic_DNA"/>
</dbReference>
<feature type="non-terminal residue" evidence="1">
    <location>
        <position position="113"/>
    </location>
</feature>
<comment type="caution">
    <text evidence="1">The sequence shown here is derived from an EMBL/GenBank/DDBJ whole genome shotgun (WGS) entry which is preliminary data.</text>
</comment>
<dbReference type="Proteomes" id="UP000774326">
    <property type="component" value="Unassembled WGS sequence"/>
</dbReference>
<protein>
    <submittedName>
        <fullName evidence="1">Uncharacterized protein</fullName>
    </submittedName>
</protein>
<organism evidence="1 2">
    <name type="scientific">Wickerhamomyces pijperi</name>
    <name type="common">Yeast</name>
    <name type="synonym">Pichia pijperi</name>
    <dbReference type="NCBI Taxonomy" id="599730"/>
    <lineage>
        <taxon>Eukaryota</taxon>
        <taxon>Fungi</taxon>
        <taxon>Dikarya</taxon>
        <taxon>Ascomycota</taxon>
        <taxon>Saccharomycotina</taxon>
        <taxon>Saccharomycetes</taxon>
        <taxon>Phaffomycetales</taxon>
        <taxon>Wickerhamomycetaceae</taxon>
        <taxon>Wickerhamomyces</taxon>
    </lineage>
</organism>
<gene>
    <name evidence="1" type="ORF">WICPIJ_006990</name>
</gene>
<reference evidence="1" key="1">
    <citation type="journal article" date="2021" name="Open Biol.">
        <title>Shared evolutionary footprints suggest mitochondrial oxidative damage underlies multiple complex I losses in fungi.</title>
        <authorList>
            <person name="Schikora-Tamarit M.A."/>
            <person name="Marcet-Houben M."/>
            <person name="Nosek J."/>
            <person name="Gabaldon T."/>
        </authorList>
    </citation>
    <scope>NUCLEOTIDE SEQUENCE</scope>
    <source>
        <strain evidence="1">CBS2887</strain>
    </source>
</reference>
<feature type="non-terminal residue" evidence="1">
    <location>
        <position position="1"/>
    </location>
</feature>
<proteinExistence type="predicted"/>
<dbReference type="AlphaFoldDB" id="A0A9P8Q383"/>
<name>A0A9P8Q383_WICPI</name>
<dbReference type="OrthoDB" id="5539371at2759"/>